<dbReference type="GO" id="GO:0141221">
    <property type="term" value="F:histone deacetylase activity, hydrolytic mechanism"/>
    <property type="evidence" value="ECO:0007669"/>
    <property type="project" value="UniProtKB-EC"/>
</dbReference>
<sequence>MYAGLCWCFVICFADCYARKLLINFVDDGLISSVSMVLSPMRTRMLIAVSLYMTIFVHSMPADERCAKSQLYRQVEEHKWPIVYSPEYNLSVLGLEKLHPFDAGKWGKVYHKLVAEGMISKETVVEPVEATTDDLLLVHTSRYLDSLTSSATVARITEVPPAAMVPNSVLQTKFLRPMRLQTGGTVLAGKLALERGWAINIGGGFHHCSADDGGGFCPYADITLCLKFLFVKKLIHKALIIDLDAHQGNGHENDFLGDDKVYILDMYNGSIYPHDERAKKAIRRKIELRSYMADEEYLEKVQTHVAGALNEFKPDFVMYNAGTDILINDPLGRLSITPDGICQRDQIVFEECRKRNVPVVMVTSGGYQKDTGPIIADSILNLWRKKLIQWQPASEHVRKNGQAIAKASHDEL</sequence>
<dbReference type="GO" id="GO:0000118">
    <property type="term" value="C:histone deacetylase complex"/>
    <property type="evidence" value="ECO:0007669"/>
    <property type="project" value="UniProtKB-ARBA"/>
</dbReference>
<dbReference type="Pfam" id="PF00850">
    <property type="entry name" value="Hist_deacetyl"/>
    <property type="match status" value="1"/>
</dbReference>
<evidence type="ECO:0000256" key="6">
    <source>
        <dbReference type="ARBA" id="ARBA00022853"/>
    </source>
</evidence>
<comment type="catalytic activity">
    <reaction evidence="10">
        <text>N(6)-acetyl-L-lysyl-[histone] + H2O = L-lysyl-[histone] + acetate</text>
        <dbReference type="Rhea" id="RHEA:58196"/>
        <dbReference type="Rhea" id="RHEA-COMP:9845"/>
        <dbReference type="Rhea" id="RHEA-COMP:11338"/>
        <dbReference type="ChEBI" id="CHEBI:15377"/>
        <dbReference type="ChEBI" id="CHEBI:29969"/>
        <dbReference type="ChEBI" id="CHEBI:30089"/>
        <dbReference type="ChEBI" id="CHEBI:61930"/>
        <dbReference type="EC" id="3.5.1.98"/>
    </reaction>
</comment>
<evidence type="ECO:0000313" key="15">
    <source>
        <dbReference type="EMBL" id="GAV09044.1"/>
    </source>
</evidence>
<evidence type="ECO:0000256" key="1">
    <source>
        <dbReference type="ARBA" id="ARBA00004123"/>
    </source>
</evidence>
<dbReference type="InterPro" id="IPR000286">
    <property type="entry name" value="HDACs"/>
</dbReference>
<evidence type="ECO:0000256" key="5">
    <source>
        <dbReference type="ARBA" id="ARBA00022801"/>
    </source>
</evidence>
<dbReference type="InterPro" id="IPR037138">
    <property type="entry name" value="His_deacetylse_dom_sf"/>
</dbReference>
<dbReference type="PANTHER" id="PTHR10625">
    <property type="entry name" value="HISTONE DEACETYLASE HDAC1-RELATED"/>
    <property type="match status" value="1"/>
</dbReference>
<protein>
    <recommendedName>
        <fullName evidence="13">Histone deacetylase 11</fullName>
        <ecNumber evidence="3">3.5.1.98</ecNumber>
    </recommendedName>
</protein>
<proteinExistence type="inferred from homology"/>
<comment type="similarity">
    <text evidence="2">Belongs to the histone deacetylase family.</text>
</comment>
<evidence type="ECO:0000256" key="9">
    <source>
        <dbReference type="ARBA" id="ARBA00023242"/>
    </source>
</evidence>
<evidence type="ECO:0000256" key="4">
    <source>
        <dbReference type="ARBA" id="ARBA00022491"/>
    </source>
</evidence>
<dbReference type="CDD" id="cd09993">
    <property type="entry name" value="HDAC_classIV"/>
    <property type="match status" value="1"/>
</dbReference>
<dbReference type="InterPro" id="IPR044150">
    <property type="entry name" value="HDAC_classIV"/>
</dbReference>
<dbReference type="EC" id="3.5.1.98" evidence="3"/>
<comment type="subcellular location">
    <subcellularLocation>
        <location evidence="1">Nucleus</location>
    </subcellularLocation>
</comment>
<dbReference type="FunFam" id="3.40.800.20:FF:000009">
    <property type="entry name" value="Histone deacetylase 11"/>
    <property type="match status" value="1"/>
</dbReference>
<organism evidence="15 16">
    <name type="scientific">Ramazzottius varieornatus</name>
    <name type="common">Water bear</name>
    <name type="synonym">Tardigrade</name>
    <dbReference type="NCBI Taxonomy" id="947166"/>
    <lineage>
        <taxon>Eukaryota</taxon>
        <taxon>Metazoa</taxon>
        <taxon>Ecdysozoa</taxon>
        <taxon>Tardigrada</taxon>
        <taxon>Eutardigrada</taxon>
        <taxon>Parachela</taxon>
        <taxon>Hypsibioidea</taxon>
        <taxon>Ramazzottiidae</taxon>
        <taxon>Ramazzottius</taxon>
    </lineage>
</organism>
<dbReference type="EMBL" id="BDGG01000020">
    <property type="protein sequence ID" value="GAV09044.1"/>
    <property type="molecule type" value="Genomic_DNA"/>
</dbReference>
<comment type="caution">
    <text evidence="15">The sequence shown here is derived from an EMBL/GenBank/DDBJ whole genome shotgun (WGS) entry which is preliminary data.</text>
</comment>
<dbReference type="SUPFAM" id="SSF52768">
    <property type="entry name" value="Arginase/deacetylase"/>
    <property type="match status" value="1"/>
</dbReference>
<dbReference type="Proteomes" id="UP000186922">
    <property type="component" value="Unassembled WGS sequence"/>
</dbReference>
<keyword evidence="4" id="KW-0678">Repressor</keyword>
<keyword evidence="7" id="KW-0805">Transcription regulation</keyword>
<comment type="function">
    <text evidence="11">Responsible for the deacetylation of lysine residues on the N-terminal part of the core histones (H2A, H2B, H3 and H4). Histone deacetylation gives a tag for epigenetic repression and plays an important role in transcriptional regulation, cell cycle progression and developmental events. Histone deacetylases act via the formation of large multiprotein complexes.</text>
</comment>
<dbReference type="GO" id="GO:0040029">
    <property type="term" value="P:epigenetic regulation of gene expression"/>
    <property type="evidence" value="ECO:0007669"/>
    <property type="project" value="TreeGrafter"/>
</dbReference>
<evidence type="ECO:0000313" key="16">
    <source>
        <dbReference type="Proteomes" id="UP000186922"/>
    </source>
</evidence>
<evidence type="ECO:0000256" key="12">
    <source>
        <dbReference type="ARBA" id="ARBA00065154"/>
    </source>
</evidence>
<evidence type="ECO:0000256" key="11">
    <source>
        <dbReference type="ARBA" id="ARBA00059784"/>
    </source>
</evidence>
<dbReference type="InterPro" id="IPR023801">
    <property type="entry name" value="His_deacetylse_dom"/>
</dbReference>
<keyword evidence="6" id="KW-0156">Chromatin regulator</keyword>
<dbReference type="AlphaFoldDB" id="A0A1D1WAS5"/>
<keyword evidence="8" id="KW-0804">Transcription</keyword>
<evidence type="ECO:0000256" key="13">
    <source>
        <dbReference type="ARBA" id="ARBA00072450"/>
    </source>
</evidence>
<evidence type="ECO:0000256" key="7">
    <source>
        <dbReference type="ARBA" id="ARBA00023015"/>
    </source>
</evidence>
<name>A0A1D1WAS5_RAMVA</name>
<gene>
    <name evidence="15" type="primary">RvY_18644</name>
    <name evidence="15" type="synonym">RvY_18644.1</name>
    <name evidence="15" type="ORF">RvY_18644-1</name>
</gene>
<keyword evidence="16" id="KW-1185">Reference proteome</keyword>
<feature type="domain" description="Histone deacetylase" evidence="14">
    <location>
        <begin position="99"/>
        <end position="375"/>
    </location>
</feature>
<accession>A0A1D1WAS5</accession>
<reference evidence="15 16" key="1">
    <citation type="journal article" date="2016" name="Nat. Commun.">
        <title>Extremotolerant tardigrade genome and improved radiotolerance of human cultured cells by tardigrade-unique protein.</title>
        <authorList>
            <person name="Hashimoto T."/>
            <person name="Horikawa D.D."/>
            <person name="Saito Y."/>
            <person name="Kuwahara H."/>
            <person name="Kozuka-Hata H."/>
            <person name="Shin-I T."/>
            <person name="Minakuchi Y."/>
            <person name="Ohishi K."/>
            <person name="Motoyama A."/>
            <person name="Aizu T."/>
            <person name="Enomoto A."/>
            <person name="Kondo K."/>
            <person name="Tanaka S."/>
            <person name="Hara Y."/>
            <person name="Koshikawa S."/>
            <person name="Sagara H."/>
            <person name="Miura T."/>
            <person name="Yokobori S."/>
            <person name="Miyagawa K."/>
            <person name="Suzuki Y."/>
            <person name="Kubo T."/>
            <person name="Oyama M."/>
            <person name="Kohara Y."/>
            <person name="Fujiyama A."/>
            <person name="Arakawa K."/>
            <person name="Katayama T."/>
            <person name="Toyoda A."/>
            <person name="Kunieda T."/>
        </authorList>
    </citation>
    <scope>NUCLEOTIDE SEQUENCE [LARGE SCALE GENOMIC DNA]</scope>
    <source>
        <strain evidence="15 16">YOKOZUNA-1</strain>
    </source>
</reference>
<dbReference type="STRING" id="947166.A0A1D1WAS5"/>
<dbReference type="PANTHER" id="PTHR10625:SF23">
    <property type="entry name" value="HISTONE DEACETYLASE 11"/>
    <property type="match status" value="1"/>
</dbReference>
<dbReference type="InterPro" id="IPR023696">
    <property type="entry name" value="Ureohydrolase_dom_sf"/>
</dbReference>
<keyword evidence="9" id="KW-0539">Nucleus</keyword>
<keyword evidence="5" id="KW-0378">Hydrolase</keyword>
<evidence type="ECO:0000256" key="3">
    <source>
        <dbReference type="ARBA" id="ARBA00012111"/>
    </source>
</evidence>
<dbReference type="OrthoDB" id="437693at2759"/>
<evidence type="ECO:0000256" key="8">
    <source>
        <dbReference type="ARBA" id="ARBA00023163"/>
    </source>
</evidence>
<comment type="subunit">
    <text evidence="12">Interacts with HDAC6.</text>
</comment>
<evidence type="ECO:0000256" key="2">
    <source>
        <dbReference type="ARBA" id="ARBA00005947"/>
    </source>
</evidence>
<evidence type="ECO:0000259" key="14">
    <source>
        <dbReference type="Pfam" id="PF00850"/>
    </source>
</evidence>
<evidence type="ECO:0000256" key="10">
    <source>
        <dbReference type="ARBA" id="ARBA00048287"/>
    </source>
</evidence>
<dbReference type="Gene3D" id="3.40.800.20">
    <property type="entry name" value="Histone deacetylase domain"/>
    <property type="match status" value="1"/>
</dbReference>
<dbReference type="PRINTS" id="PR01270">
    <property type="entry name" value="HDASUPER"/>
</dbReference>